<dbReference type="EMBL" id="LWMW01000009">
    <property type="protein sequence ID" value="KZX17807.1"/>
    <property type="molecule type" value="Genomic_DNA"/>
</dbReference>
<evidence type="ECO:0000313" key="3">
    <source>
        <dbReference type="Proteomes" id="UP000077275"/>
    </source>
</evidence>
<feature type="transmembrane region" description="Helical" evidence="1">
    <location>
        <begin position="5"/>
        <end position="23"/>
    </location>
</feature>
<gene>
    <name evidence="2" type="ORF">MBCUT_00180</name>
</gene>
<dbReference type="STRING" id="47311.MBCUT_00180"/>
<name>A0A166CZW1_9EURY</name>
<organism evidence="2 3">
    <name type="scientific">Methanobrevibacter cuticularis</name>
    <dbReference type="NCBI Taxonomy" id="47311"/>
    <lineage>
        <taxon>Archaea</taxon>
        <taxon>Methanobacteriati</taxon>
        <taxon>Methanobacteriota</taxon>
        <taxon>Methanomada group</taxon>
        <taxon>Methanobacteria</taxon>
        <taxon>Methanobacteriales</taxon>
        <taxon>Methanobacteriaceae</taxon>
        <taxon>Methanobrevibacter</taxon>
    </lineage>
</organism>
<proteinExistence type="predicted"/>
<protein>
    <recommendedName>
        <fullName evidence="4">PsbP C-terminal domain-containing protein</fullName>
    </recommendedName>
</protein>
<evidence type="ECO:0008006" key="4">
    <source>
        <dbReference type="Google" id="ProtNLM"/>
    </source>
</evidence>
<evidence type="ECO:0000313" key="2">
    <source>
        <dbReference type="EMBL" id="KZX17807.1"/>
    </source>
</evidence>
<keyword evidence="1" id="KW-1133">Transmembrane helix</keyword>
<dbReference type="OrthoDB" id="387480at2157"/>
<dbReference type="RefSeq" id="WP_067257154.1">
    <property type="nucleotide sequence ID" value="NZ_LWMW01000009.1"/>
</dbReference>
<accession>A0A166CZW1</accession>
<comment type="caution">
    <text evidence="2">The sequence shown here is derived from an EMBL/GenBank/DDBJ whole genome shotgun (WGS) entry which is preliminary data.</text>
</comment>
<evidence type="ECO:0000256" key="1">
    <source>
        <dbReference type="SAM" id="Phobius"/>
    </source>
</evidence>
<dbReference type="Gene3D" id="3.40.1000.10">
    <property type="entry name" value="Mog1/PsbP, alpha/beta/alpha sandwich"/>
    <property type="match status" value="1"/>
</dbReference>
<keyword evidence="1" id="KW-0472">Membrane</keyword>
<dbReference type="Proteomes" id="UP000077275">
    <property type="component" value="Unassembled WGS sequence"/>
</dbReference>
<dbReference type="AlphaFoldDB" id="A0A166CZW1"/>
<keyword evidence="3" id="KW-1185">Reference proteome</keyword>
<reference evidence="2 3" key="1">
    <citation type="submission" date="2016-04" db="EMBL/GenBank/DDBJ databases">
        <title>Genome sequence of Methanobrevibacter cuticularis DSM 11139.</title>
        <authorList>
            <person name="Poehlein A."/>
            <person name="Seedorf H."/>
            <person name="Daniel R."/>
        </authorList>
    </citation>
    <scope>NUCLEOTIDE SEQUENCE [LARGE SCALE GENOMIC DNA]</scope>
    <source>
        <strain evidence="2 3">DSM 11139</strain>
    </source>
</reference>
<keyword evidence="1" id="KW-0812">Transmembrane</keyword>
<dbReference type="PATRIC" id="fig|47311.3.peg.24"/>
<sequence length="168" mass="19475">MNNKIVTIIILIILVIGGAYFLFDTVSNNNSILGVSHFNKDNISFDYPSMWIKDNSTDYNLTFHSLFYTINLDIYDISDTSFEDQVDVFLHDNSDSEINYTVIKINEIMVDGQKAYDISSQFDKDGKFYYRVLVFESNNKMYIFGFLSDNLNTVNNDFNLVKNSIKLK</sequence>